<dbReference type="Pfam" id="PF00126">
    <property type="entry name" value="HTH_1"/>
    <property type="match status" value="1"/>
</dbReference>
<dbReference type="SUPFAM" id="SSF46785">
    <property type="entry name" value="Winged helix' DNA-binding domain"/>
    <property type="match status" value="1"/>
</dbReference>
<keyword evidence="7" id="KW-1185">Reference proteome</keyword>
<dbReference type="Gene3D" id="3.40.190.10">
    <property type="entry name" value="Periplasmic binding protein-like II"/>
    <property type="match status" value="2"/>
</dbReference>
<dbReference type="EMBL" id="BAAAEN010000003">
    <property type="protein sequence ID" value="GAA0498066.1"/>
    <property type="molecule type" value="Genomic_DNA"/>
</dbReference>
<keyword evidence="2" id="KW-0805">Transcription regulation</keyword>
<comment type="similarity">
    <text evidence="1">Belongs to the LysR transcriptional regulatory family.</text>
</comment>
<evidence type="ECO:0000256" key="4">
    <source>
        <dbReference type="ARBA" id="ARBA00023163"/>
    </source>
</evidence>
<keyword evidence="4" id="KW-0804">Transcription</keyword>
<dbReference type="InterPro" id="IPR036390">
    <property type="entry name" value="WH_DNA-bd_sf"/>
</dbReference>
<dbReference type="PANTHER" id="PTHR30346">
    <property type="entry name" value="TRANSCRIPTIONAL DUAL REGULATOR HCAR-RELATED"/>
    <property type="match status" value="1"/>
</dbReference>
<protein>
    <submittedName>
        <fullName evidence="6">LysR family transcriptional regulator</fullName>
    </submittedName>
</protein>
<dbReference type="InterPro" id="IPR000847">
    <property type="entry name" value="LysR_HTH_N"/>
</dbReference>
<evidence type="ECO:0000313" key="6">
    <source>
        <dbReference type="EMBL" id="GAA0498066.1"/>
    </source>
</evidence>
<dbReference type="InterPro" id="IPR005119">
    <property type="entry name" value="LysR_subst-bd"/>
</dbReference>
<organism evidence="6 7">
    <name type="scientific">Pigmentiphaga daeguensis</name>
    <dbReference type="NCBI Taxonomy" id="414049"/>
    <lineage>
        <taxon>Bacteria</taxon>
        <taxon>Pseudomonadati</taxon>
        <taxon>Pseudomonadota</taxon>
        <taxon>Betaproteobacteria</taxon>
        <taxon>Burkholderiales</taxon>
        <taxon>Alcaligenaceae</taxon>
        <taxon>Pigmentiphaga</taxon>
    </lineage>
</organism>
<dbReference type="InterPro" id="IPR036388">
    <property type="entry name" value="WH-like_DNA-bd_sf"/>
</dbReference>
<gene>
    <name evidence="6" type="ORF">GCM10009097_12970</name>
</gene>
<dbReference type="Pfam" id="PF03466">
    <property type="entry name" value="LysR_substrate"/>
    <property type="match status" value="1"/>
</dbReference>
<dbReference type="Gene3D" id="1.10.10.10">
    <property type="entry name" value="Winged helix-like DNA-binding domain superfamily/Winged helix DNA-binding domain"/>
    <property type="match status" value="1"/>
</dbReference>
<evidence type="ECO:0000256" key="1">
    <source>
        <dbReference type="ARBA" id="ARBA00009437"/>
    </source>
</evidence>
<dbReference type="CDD" id="cd08414">
    <property type="entry name" value="PBP2_LTTR_aromatics_like"/>
    <property type="match status" value="1"/>
</dbReference>
<evidence type="ECO:0000313" key="7">
    <source>
        <dbReference type="Proteomes" id="UP001501706"/>
    </source>
</evidence>
<dbReference type="PROSITE" id="PS50931">
    <property type="entry name" value="HTH_LYSR"/>
    <property type="match status" value="1"/>
</dbReference>
<keyword evidence="3" id="KW-0238">DNA-binding</keyword>
<comment type="caution">
    <text evidence="6">The sequence shown here is derived from an EMBL/GenBank/DDBJ whole genome shotgun (WGS) entry which is preliminary data.</text>
</comment>
<dbReference type="SUPFAM" id="SSF53850">
    <property type="entry name" value="Periplasmic binding protein-like II"/>
    <property type="match status" value="1"/>
</dbReference>
<evidence type="ECO:0000259" key="5">
    <source>
        <dbReference type="PROSITE" id="PS50931"/>
    </source>
</evidence>
<evidence type="ECO:0000256" key="3">
    <source>
        <dbReference type="ARBA" id="ARBA00023125"/>
    </source>
</evidence>
<evidence type="ECO:0000256" key="2">
    <source>
        <dbReference type="ARBA" id="ARBA00023015"/>
    </source>
</evidence>
<dbReference type="RefSeq" id="WP_132979873.1">
    <property type="nucleotide sequence ID" value="NZ_BAAAEN010000003.1"/>
</dbReference>
<accession>A0ABN1BHT1</accession>
<dbReference type="PRINTS" id="PR00039">
    <property type="entry name" value="HTHLYSR"/>
</dbReference>
<dbReference type="Proteomes" id="UP001501706">
    <property type="component" value="Unassembled WGS sequence"/>
</dbReference>
<reference evidence="6 7" key="1">
    <citation type="journal article" date="2019" name="Int. J. Syst. Evol. Microbiol.">
        <title>The Global Catalogue of Microorganisms (GCM) 10K type strain sequencing project: providing services to taxonomists for standard genome sequencing and annotation.</title>
        <authorList>
            <consortium name="The Broad Institute Genomics Platform"/>
            <consortium name="The Broad Institute Genome Sequencing Center for Infectious Disease"/>
            <person name="Wu L."/>
            <person name="Ma J."/>
        </authorList>
    </citation>
    <scope>NUCLEOTIDE SEQUENCE [LARGE SCALE GENOMIC DNA]</scope>
    <source>
        <strain evidence="6 7">JCM 14330</strain>
    </source>
</reference>
<feature type="domain" description="HTH lysR-type" evidence="5">
    <location>
        <begin position="8"/>
        <end position="65"/>
    </location>
</feature>
<dbReference type="PANTHER" id="PTHR30346:SF0">
    <property type="entry name" value="HCA OPERON TRANSCRIPTIONAL ACTIVATOR HCAR"/>
    <property type="match status" value="1"/>
</dbReference>
<sequence length="307" mass="32627">MDIPSALPDLRVLRQFVAVAESGSFRRAADMLHMSQPPLSVAMHKLEAQLDVRLFERSPVGISLTEAGAVLLKEATLLLAQARRSVELTQATARGELGEVRVAFITSAMVSFLPEVLGRFSEEYPDVRLRLVEGVSVDVAGLVSSGRADVGLLSPPVELAAGVDGETVLVDRLCAVLPDDHPLASRRSIPLSALARERFVSYSADRVPAFHQRIVGACIEAGFQPNIVQEAAHIYTIMALVAGRLGVALIPGSAAASGHRGVVRVPIAGNSRLLETRIDVVHPRSGASAAVANFLSHCRRSSGVSLL</sequence>
<name>A0ABN1BHT1_9BURK</name>
<proteinExistence type="inferred from homology"/>